<evidence type="ECO:0000256" key="2">
    <source>
        <dbReference type="SAM" id="SignalP"/>
    </source>
</evidence>
<feature type="region of interest" description="Disordered" evidence="1">
    <location>
        <begin position="22"/>
        <end position="92"/>
    </location>
</feature>
<keyword evidence="6" id="KW-1185">Reference proteome</keyword>
<organism evidence="3 5">
    <name type="scientific">Salinicoccus roseus</name>
    <dbReference type="NCBI Taxonomy" id="45670"/>
    <lineage>
        <taxon>Bacteria</taxon>
        <taxon>Bacillati</taxon>
        <taxon>Bacillota</taxon>
        <taxon>Bacilli</taxon>
        <taxon>Bacillales</taxon>
        <taxon>Staphylococcaceae</taxon>
        <taxon>Salinicoccus</taxon>
    </lineage>
</organism>
<reference evidence="4 6" key="4">
    <citation type="submission" date="2022-12" db="EMBL/GenBank/DDBJ databases">
        <title>Genome analysis and biological profiling of marine Salinicoccus roseus MOSEL-ME25.</title>
        <authorList>
            <person name="Mirza F.T."/>
            <person name="Xie Y."/>
            <person name="Shinwari Z.K."/>
        </authorList>
    </citation>
    <scope>NUCLEOTIDE SEQUENCE [LARGE SCALE GENOMIC DNA]</scope>
    <source>
        <strain evidence="4 6">MOSEL-ME25</strain>
    </source>
</reference>
<gene>
    <name evidence="4" type="ORF">F7P68_0007995</name>
    <name evidence="3" type="ORF">SN16_06635</name>
</gene>
<feature type="chain" id="PRO_5039514791" description="Lipoprotein" evidence="2">
    <location>
        <begin position="25"/>
        <end position="285"/>
    </location>
</feature>
<feature type="compositionally biased region" description="Basic and acidic residues" evidence="1">
    <location>
        <begin position="44"/>
        <end position="67"/>
    </location>
</feature>
<dbReference type="OrthoDB" id="2388392at2"/>
<feature type="compositionally biased region" description="Low complexity" evidence="1">
    <location>
        <begin position="22"/>
        <end position="34"/>
    </location>
</feature>
<proteinExistence type="predicted"/>
<dbReference type="RefSeq" id="WP_040105836.1">
    <property type="nucleotide sequence ID" value="NZ_JABEVU030000001.1"/>
</dbReference>
<dbReference type="GeneID" id="77845228"/>
<feature type="signal peptide" evidence="2">
    <location>
        <begin position="1"/>
        <end position="24"/>
    </location>
</feature>
<dbReference type="EMBL" id="JABEVU030000001">
    <property type="protein sequence ID" value="MDB0580472.1"/>
    <property type="molecule type" value="Genomic_DNA"/>
</dbReference>
<evidence type="ECO:0000256" key="1">
    <source>
        <dbReference type="SAM" id="MobiDB-lite"/>
    </source>
</evidence>
<reference evidence="6" key="2">
    <citation type="submission" date="2020-04" db="EMBL/GenBank/DDBJ databases">
        <title>Genome analysis and biological profiling of marine Cellulosimicrobium funkei MOSEL-ME6.</title>
        <authorList>
            <person name="Tanveer F."/>
            <person name="Xie Y."/>
            <person name="Shinwari Z.K."/>
        </authorList>
    </citation>
    <scope>NUCLEOTIDE SEQUENCE [LARGE SCALE GENOMIC DNA]</scope>
    <source>
        <strain evidence="6">MOSEL-ME25</strain>
    </source>
</reference>
<evidence type="ECO:0000313" key="3">
    <source>
        <dbReference type="EMBL" id="KIH70825.1"/>
    </source>
</evidence>
<reference evidence="3 5" key="1">
    <citation type="submission" date="2015-01" db="EMBL/GenBank/DDBJ databases">
        <title>Genome sequences of high lactate-tolerant strain Salinicoccus roseus W12 with industrial interest.</title>
        <authorList>
            <person name="Wang H."/>
            <person name="Yu B."/>
        </authorList>
    </citation>
    <scope>NUCLEOTIDE SEQUENCE [LARGE SCALE GENOMIC DNA]</scope>
    <source>
        <strain evidence="3 5">W12</strain>
    </source>
</reference>
<comment type="caution">
    <text evidence="3">The sequence shown here is derived from an EMBL/GenBank/DDBJ whole genome shotgun (WGS) entry which is preliminary data.</text>
</comment>
<dbReference type="EMBL" id="JXII01000005">
    <property type="protein sequence ID" value="KIH70825.1"/>
    <property type="molecule type" value="Genomic_DNA"/>
</dbReference>
<protein>
    <recommendedName>
        <fullName evidence="7">Lipoprotein</fullName>
    </recommendedName>
</protein>
<feature type="compositionally biased region" description="Acidic residues" evidence="1">
    <location>
        <begin position="264"/>
        <end position="277"/>
    </location>
</feature>
<feature type="region of interest" description="Disordered" evidence="1">
    <location>
        <begin position="249"/>
        <end position="285"/>
    </location>
</feature>
<evidence type="ECO:0008006" key="7">
    <source>
        <dbReference type="Google" id="ProtNLM"/>
    </source>
</evidence>
<reference evidence="4" key="3">
    <citation type="submission" date="2020-04" db="EMBL/GenBank/DDBJ databases">
        <authorList>
            <person name="Tanveer F."/>
            <person name="Xie Y."/>
            <person name="Shinwari Z.K."/>
        </authorList>
    </citation>
    <scope>NUCLEOTIDE SEQUENCE</scope>
    <source>
        <strain evidence="4">MOSEL-ME25</strain>
    </source>
</reference>
<dbReference type="AlphaFoldDB" id="A0A0C2HAK9"/>
<dbReference type="Proteomes" id="UP000527860">
    <property type="component" value="Unassembled WGS sequence"/>
</dbReference>
<keyword evidence="2" id="KW-0732">Signal</keyword>
<dbReference type="PROSITE" id="PS51257">
    <property type="entry name" value="PROKAR_LIPOPROTEIN"/>
    <property type="match status" value="1"/>
</dbReference>
<accession>A0A0C2HAK9</accession>
<name>A0A0C2HAK9_9STAP</name>
<dbReference type="Proteomes" id="UP000031546">
    <property type="component" value="Unassembled WGS sequence"/>
</dbReference>
<evidence type="ECO:0000313" key="6">
    <source>
        <dbReference type="Proteomes" id="UP000527860"/>
    </source>
</evidence>
<sequence length="285" mass="31272">MKKFNFHLLSILILLLAACGNTENSSTEENTSELTELEEENEELREQLQEQDSEEVHEGVQIEKSDDGAETIDATEGSEKNNDQNDSSESVRSELIFDINSPEVQSQFIGTDNINDEGYFEQDAITVGMSQTEIEEKYGPYDFTLQAGGSAPAFYGNLAVIYSEFAPYGDGEDASDSSINPDENYVEAVYYYAGITENELIEAWGEPEEARTRGPALVYRGEGDDGNYYVTLAGSSMTPEGKLVSIIQRNIHAENPNDSGQSTDNDDAATTDDPDPSAEAKDEAD</sequence>
<evidence type="ECO:0000313" key="5">
    <source>
        <dbReference type="Proteomes" id="UP000031546"/>
    </source>
</evidence>
<evidence type="ECO:0000313" key="4">
    <source>
        <dbReference type="EMBL" id="MDB0580472.1"/>
    </source>
</evidence>